<comment type="subcellular location">
    <subcellularLocation>
        <location evidence="1 10">Cell outer membrane</location>
        <topology evidence="1 10">Multi-pass membrane protein</topology>
    </subcellularLocation>
</comment>
<proteinExistence type="inferred from homology"/>
<dbReference type="Gene3D" id="2.40.170.20">
    <property type="entry name" value="TonB-dependent receptor, beta-barrel domain"/>
    <property type="match status" value="1"/>
</dbReference>
<dbReference type="Proteomes" id="UP001221217">
    <property type="component" value="Unassembled WGS sequence"/>
</dbReference>
<reference evidence="15 16" key="1">
    <citation type="submission" date="2022-12" db="EMBL/GenBank/DDBJ databases">
        <title>Metagenome assembled genome from gulf of manar.</title>
        <authorList>
            <person name="Kohli P."/>
            <person name="Pk S."/>
            <person name="Venkata Ramana C."/>
            <person name="Sasikala C."/>
        </authorList>
    </citation>
    <scope>NUCLEOTIDE SEQUENCE [LARGE SCALE GENOMIC DNA]</scope>
    <source>
        <strain evidence="15">JB008</strain>
    </source>
</reference>
<evidence type="ECO:0000256" key="2">
    <source>
        <dbReference type="ARBA" id="ARBA00022448"/>
    </source>
</evidence>
<dbReference type="InterPro" id="IPR037066">
    <property type="entry name" value="Plug_dom_sf"/>
</dbReference>
<comment type="similarity">
    <text evidence="10 11">Belongs to the TonB-dependent receptor family.</text>
</comment>
<dbReference type="PANTHER" id="PTHR30069">
    <property type="entry name" value="TONB-DEPENDENT OUTER MEMBRANE RECEPTOR"/>
    <property type="match status" value="1"/>
</dbReference>
<evidence type="ECO:0000256" key="7">
    <source>
        <dbReference type="ARBA" id="ARBA00023136"/>
    </source>
</evidence>
<keyword evidence="6 11" id="KW-0798">TonB box</keyword>
<dbReference type="PANTHER" id="PTHR30069:SF29">
    <property type="entry name" value="HEMOGLOBIN AND HEMOGLOBIN-HAPTOGLOBIN-BINDING PROTEIN 1-RELATED"/>
    <property type="match status" value="1"/>
</dbReference>
<dbReference type="Gene3D" id="2.170.130.10">
    <property type="entry name" value="TonB-dependent receptor, plug domain"/>
    <property type="match status" value="1"/>
</dbReference>
<feature type="signal peptide" evidence="12">
    <location>
        <begin position="1"/>
        <end position="25"/>
    </location>
</feature>
<dbReference type="GO" id="GO:0009279">
    <property type="term" value="C:cell outer membrane"/>
    <property type="evidence" value="ECO:0007669"/>
    <property type="project" value="UniProtKB-SubCell"/>
</dbReference>
<evidence type="ECO:0000313" key="15">
    <source>
        <dbReference type="EMBL" id="MDC7227931.1"/>
    </source>
</evidence>
<evidence type="ECO:0000256" key="1">
    <source>
        <dbReference type="ARBA" id="ARBA00004571"/>
    </source>
</evidence>
<sequence>MLSPRNKILLLIFIIPALPSSLLSADEVFDFTVDAEIVIEDTYVEENPDLKPGQVTVIDKEDIETSGARTVADVVERVPGVVVSRQGGILEQQSVSIRGGESEHVLILIDGKAVDSLWTGASDLSSITVSNVERIEVIRGSAAALYGEGAISGVINIITTGDPVVNTSSEVEYGFASYNTHSLQTTVSGPLSGDGGLSGELSAGGLYTGGGYEYETSEGEVVRTNNDGWVSNTSGKLDYGEPEDDEAAEFSVSGSLYASEKGSAGLMEFLTPYARLASLRGGGGADLILPTADSGEFSAALDYSYKYARYTNYEDDSADETDETNKNHSIAAGAGWTRGVEFRGLYADLSIDGGYQFDYLYSTSLTDSSGSALDGNAFQHAADLRASMSMLLGRFDITPAAGFDFNYTSYEASDTTSNTALTWSVSGGFSPFRDEYDEGPLYMKLNIGTGFRNPSFQDLFWPSGAIASGNPDLEPETSINWDGGVFYTAGGRGKWSADIEAVGFFSIIDDLIQWMPTAGGVWRPSNVGYVYSGGAESSLKIRGEEVIDEVDMEVSLVYNWLKCVDADSDSVNFSNQLAYRPEHSGNIALLFSLPQQLSLETAMDYIGYRYTNNANTKYLDQVFLISATFNYDFNEHFRLTLSGDNLLNQSYIDRLGYPVPGIELCIKGRLSL</sequence>
<evidence type="ECO:0000256" key="5">
    <source>
        <dbReference type="ARBA" id="ARBA00022729"/>
    </source>
</evidence>
<keyword evidence="4 10" id="KW-0812">Transmembrane</keyword>
<keyword evidence="9 10" id="KW-0998">Cell outer membrane</keyword>
<dbReference type="Pfam" id="PF07715">
    <property type="entry name" value="Plug"/>
    <property type="match status" value="1"/>
</dbReference>
<evidence type="ECO:0000256" key="9">
    <source>
        <dbReference type="ARBA" id="ARBA00023237"/>
    </source>
</evidence>
<evidence type="ECO:0000256" key="10">
    <source>
        <dbReference type="PROSITE-ProRule" id="PRU01360"/>
    </source>
</evidence>
<dbReference type="EMBL" id="JAQQAL010000035">
    <property type="protein sequence ID" value="MDC7227931.1"/>
    <property type="molecule type" value="Genomic_DNA"/>
</dbReference>
<keyword evidence="7 10" id="KW-0472">Membrane</keyword>
<evidence type="ECO:0000256" key="4">
    <source>
        <dbReference type="ARBA" id="ARBA00022692"/>
    </source>
</evidence>
<gene>
    <name evidence="15" type="ORF">PQJ61_14290</name>
</gene>
<organism evidence="15 16">
    <name type="scientific">Candidatus Thalassospirochaeta sargassi</name>
    <dbReference type="NCBI Taxonomy" id="3119039"/>
    <lineage>
        <taxon>Bacteria</taxon>
        <taxon>Pseudomonadati</taxon>
        <taxon>Spirochaetota</taxon>
        <taxon>Spirochaetia</taxon>
        <taxon>Spirochaetales</taxon>
        <taxon>Spirochaetaceae</taxon>
        <taxon>Candidatus Thalassospirochaeta</taxon>
    </lineage>
</organism>
<dbReference type="InterPro" id="IPR039426">
    <property type="entry name" value="TonB-dep_rcpt-like"/>
</dbReference>
<feature type="chain" id="PRO_5042467505" evidence="12">
    <location>
        <begin position="26"/>
        <end position="672"/>
    </location>
</feature>
<dbReference type="InterPro" id="IPR036942">
    <property type="entry name" value="Beta-barrel_TonB_sf"/>
</dbReference>
<keyword evidence="2 10" id="KW-0813">Transport</keyword>
<evidence type="ECO:0000259" key="14">
    <source>
        <dbReference type="Pfam" id="PF07715"/>
    </source>
</evidence>
<keyword evidence="3 10" id="KW-1134">Transmembrane beta strand</keyword>
<dbReference type="SUPFAM" id="SSF56935">
    <property type="entry name" value="Porins"/>
    <property type="match status" value="1"/>
</dbReference>
<dbReference type="GO" id="GO:0044718">
    <property type="term" value="P:siderophore transmembrane transport"/>
    <property type="evidence" value="ECO:0007669"/>
    <property type="project" value="TreeGrafter"/>
</dbReference>
<dbReference type="AlphaFoldDB" id="A0AAJ1IKZ7"/>
<feature type="domain" description="TonB-dependent receptor-like beta-barrel" evidence="13">
    <location>
        <begin position="210"/>
        <end position="646"/>
    </location>
</feature>
<evidence type="ECO:0000256" key="6">
    <source>
        <dbReference type="ARBA" id="ARBA00023077"/>
    </source>
</evidence>
<evidence type="ECO:0000313" key="16">
    <source>
        <dbReference type="Proteomes" id="UP001221217"/>
    </source>
</evidence>
<evidence type="ECO:0000259" key="13">
    <source>
        <dbReference type="Pfam" id="PF00593"/>
    </source>
</evidence>
<evidence type="ECO:0000256" key="12">
    <source>
        <dbReference type="SAM" id="SignalP"/>
    </source>
</evidence>
<keyword evidence="8 15" id="KW-0675">Receptor</keyword>
<evidence type="ECO:0000256" key="3">
    <source>
        <dbReference type="ARBA" id="ARBA00022452"/>
    </source>
</evidence>
<dbReference type="GO" id="GO:0015344">
    <property type="term" value="F:siderophore uptake transmembrane transporter activity"/>
    <property type="evidence" value="ECO:0007669"/>
    <property type="project" value="TreeGrafter"/>
</dbReference>
<protein>
    <submittedName>
        <fullName evidence="15">TonB-dependent receptor</fullName>
    </submittedName>
</protein>
<comment type="caution">
    <text evidence="15">The sequence shown here is derived from an EMBL/GenBank/DDBJ whole genome shotgun (WGS) entry which is preliminary data.</text>
</comment>
<dbReference type="InterPro" id="IPR012910">
    <property type="entry name" value="Plug_dom"/>
</dbReference>
<name>A0AAJ1IKZ7_9SPIO</name>
<feature type="domain" description="TonB-dependent receptor plug" evidence="14">
    <location>
        <begin position="52"/>
        <end position="154"/>
    </location>
</feature>
<dbReference type="Pfam" id="PF00593">
    <property type="entry name" value="TonB_dep_Rec_b-barrel"/>
    <property type="match status" value="1"/>
</dbReference>
<evidence type="ECO:0000256" key="8">
    <source>
        <dbReference type="ARBA" id="ARBA00023170"/>
    </source>
</evidence>
<dbReference type="PROSITE" id="PS52016">
    <property type="entry name" value="TONB_DEPENDENT_REC_3"/>
    <property type="match status" value="1"/>
</dbReference>
<accession>A0AAJ1IKZ7</accession>
<keyword evidence="5 12" id="KW-0732">Signal</keyword>
<dbReference type="InterPro" id="IPR000531">
    <property type="entry name" value="Beta-barrel_TonB"/>
</dbReference>
<evidence type="ECO:0000256" key="11">
    <source>
        <dbReference type="RuleBase" id="RU003357"/>
    </source>
</evidence>